<evidence type="ECO:0000256" key="8">
    <source>
        <dbReference type="ARBA" id="ARBA00023002"/>
    </source>
</evidence>
<comment type="catalytic activity">
    <reaction evidence="10 12">
        <text>L-proline + NADP(+) = (S)-1-pyrroline-5-carboxylate + NADPH + 2 H(+)</text>
        <dbReference type="Rhea" id="RHEA:14109"/>
        <dbReference type="ChEBI" id="CHEBI:15378"/>
        <dbReference type="ChEBI" id="CHEBI:17388"/>
        <dbReference type="ChEBI" id="CHEBI:57783"/>
        <dbReference type="ChEBI" id="CHEBI:58349"/>
        <dbReference type="ChEBI" id="CHEBI:60039"/>
        <dbReference type="EC" id="1.5.1.2"/>
    </reaction>
</comment>
<dbReference type="EC" id="1.5.1.2" evidence="12"/>
<accession>A0A0G4G234</accession>
<evidence type="ECO:0000256" key="4">
    <source>
        <dbReference type="ARBA" id="ARBA00022490"/>
    </source>
</evidence>
<evidence type="ECO:0000256" key="9">
    <source>
        <dbReference type="ARBA" id="ARBA00050547"/>
    </source>
</evidence>
<comment type="similarity">
    <text evidence="2 12">Belongs to the pyrroline-5-carboxylate reductase family.</text>
</comment>
<feature type="binding site" evidence="11">
    <location>
        <position position="59"/>
    </location>
    <ligand>
        <name>NADPH</name>
        <dbReference type="ChEBI" id="CHEBI:57783"/>
    </ligand>
</feature>
<evidence type="ECO:0000256" key="5">
    <source>
        <dbReference type="ARBA" id="ARBA00022605"/>
    </source>
</evidence>
<dbReference type="InterPro" id="IPR029036">
    <property type="entry name" value="P5CR_dimer"/>
</dbReference>
<dbReference type="GO" id="GO:0005737">
    <property type="term" value="C:cytoplasm"/>
    <property type="evidence" value="ECO:0007669"/>
    <property type="project" value="UniProtKB-SubCell"/>
</dbReference>
<dbReference type="PROSITE" id="PS00521">
    <property type="entry name" value="P5CR"/>
    <property type="match status" value="1"/>
</dbReference>
<dbReference type="PANTHER" id="PTHR11645">
    <property type="entry name" value="PYRROLINE-5-CARBOXYLATE REDUCTASE"/>
    <property type="match status" value="1"/>
</dbReference>
<sequence length="271" mass="27830">MNGPAKKIGFIGAGQMATALAKGFVAAGCCSVDQMLLSDAFATMRDKAKANGFSATASNTEVVNFADVVFVSVKPHIVQQILPDIKAHWTSDKILVSIAAGVKIDAYQKVLGADTKIIRVMPNTPCLIGKSAAGYALSTGVQEEDGQYVEKLLKSVGVAYPVPENLLDAVTGVSGSGPAFVYTFIEAMSDAGVKGGLPRAVASGLAAQTVLGAAAMVLETGTHPAVLREQVTSPGGTTIAGVAALEENGMRHAVISAIDAARLRATELSKQ</sequence>
<dbReference type="VEuPathDB" id="CryptoDB:Vbra_21909"/>
<dbReference type="STRING" id="1169540.A0A0G4G234"/>
<dbReference type="PANTHER" id="PTHR11645:SF0">
    <property type="entry name" value="PYRROLINE-5-CARBOXYLATE REDUCTASE 3"/>
    <property type="match status" value="1"/>
</dbReference>
<dbReference type="Gene3D" id="3.40.50.720">
    <property type="entry name" value="NAD(P)-binding Rossmann-like Domain"/>
    <property type="match status" value="1"/>
</dbReference>
<dbReference type="PhylomeDB" id="A0A0G4G234"/>
<keyword evidence="6 12" id="KW-0641">Proline biosynthesis</keyword>
<feature type="domain" description="Pyrroline-5-carboxylate reductase dimerisation" evidence="14">
    <location>
        <begin position="164"/>
        <end position="268"/>
    </location>
</feature>
<evidence type="ECO:0000256" key="6">
    <source>
        <dbReference type="ARBA" id="ARBA00022650"/>
    </source>
</evidence>
<dbReference type="InterPro" id="IPR000304">
    <property type="entry name" value="Pyrroline-COOH_reductase"/>
</dbReference>
<dbReference type="HAMAP" id="MF_01925">
    <property type="entry name" value="P5C_reductase"/>
    <property type="match status" value="1"/>
</dbReference>
<evidence type="ECO:0000259" key="13">
    <source>
        <dbReference type="Pfam" id="PF03807"/>
    </source>
</evidence>
<name>A0A0G4G234_VITBC</name>
<dbReference type="NCBIfam" id="TIGR00112">
    <property type="entry name" value="proC"/>
    <property type="match status" value="1"/>
</dbReference>
<feature type="binding site" evidence="11">
    <location>
        <begin position="11"/>
        <end position="16"/>
    </location>
    <ligand>
        <name>NADP(+)</name>
        <dbReference type="ChEBI" id="CHEBI:58349"/>
    </ligand>
</feature>
<evidence type="ECO:0000259" key="14">
    <source>
        <dbReference type="Pfam" id="PF14748"/>
    </source>
</evidence>
<keyword evidence="16" id="KW-1185">Reference proteome</keyword>
<evidence type="ECO:0000256" key="3">
    <source>
        <dbReference type="ARBA" id="ARBA00021413"/>
    </source>
</evidence>
<evidence type="ECO:0000256" key="10">
    <source>
        <dbReference type="ARBA" id="ARBA00052690"/>
    </source>
</evidence>
<dbReference type="AlphaFoldDB" id="A0A0G4G234"/>
<gene>
    <name evidence="15" type="ORF">Vbra_21909</name>
</gene>
<evidence type="ECO:0000313" key="16">
    <source>
        <dbReference type="Proteomes" id="UP000041254"/>
    </source>
</evidence>
<dbReference type="Gene3D" id="1.10.3730.10">
    <property type="entry name" value="ProC C-terminal domain-like"/>
    <property type="match status" value="1"/>
</dbReference>
<dbReference type="SUPFAM" id="SSF51735">
    <property type="entry name" value="NAD(P)-binding Rossmann-fold domains"/>
    <property type="match status" value="1"/>
</dbReference>
<dbReference type="InterPro" id="IPR028939">
    <property type="entry name" value="P5C_Rdtase_cat_N"/>
</dbReference>
<dbReference type="PIRSF" id="PIRSF000193">
    <property type="entry name" value="Pyrrol-5-carb_rd"/>
    <property type="match status" value="1"/>
</dbReference>
<dbReference type="InterPro" id="IPR008927">
    <property type="entry name" value="6-PGluconate_DH-like_C_sf"/>
</dbReference>
<feature type="domain" description="Pyrroline-5-carboxylate reductase catalytic N-terminal" evidence="13">
    <location>
        <begin position="7"/>
        <end position="101"/>
    </location>
</feature>
<evidence type="ECO:0000256" key="12">
    <source>
        <dbReference type="RuleBase" id="RU003903"/>
    </source>
</evidence>
<protein>
    <recommendedName>
        <fullName evidence="3 12">Pyrroline-5-carboxylate reductase</fullName>
        <ecNumber evidence="12">1.5.1.2</ecNumber>
    </recommendedName>
</protein>
<evidence type="ECO:0000256" key="2">
    <source>
        <dbReference type="ARBA" id="ARBA00005525"/>
    </source>
</evidence>
<dbReference type="Pfam" id="PF14748">
    <property type="entry name" value="P5CR_dimer"/>
    <property type="match status" value="1"/>
</dbReference>
<dbReference type="OrthoDB" id="10263291at2759"/>
<dbReference type="GO" id="GO:0004735">
    <property type="term" value="F:pyrroline-5-carboxylate reductase activity"/>
    <property type="evidence" value="ECO:0007669"/>
    <property type="project" value="UniProtKB-EC"/>
</dbReference>
<keyword evidence="8 12" id="KW-0560">Oxidoreductase</keyword>
<reference evidence="15 16" key="1">
    <citation type="submission" date="2014-11" db="EMBL/GenBank/DDBJ databases">
        <authorList>
            <person name="Zhu J."/>
            <person name="Qi W."/>
            <person name="Song R."/>
        </authorList>
    </citation>
    <scope>NUCLEOTIDE SEQUENCE [LARGE SCALE GENOMIC DNA]</scope>
</reference>
<dbReference type="SUPFAM" id="SSF48179">
    <property type="entry name" value="6-phosphogluconate dehydrogenase C-terminal domain-like"/>
    <property type="match status" value="1"/>
</dbReference>
<dbReference type="InterPro" id="IPR036291">
    <property type="entry name" value="NAD(P)-bd_dom_sf"/>
</dbReference>
<dbReference type="FunFam" id="3.40.50.720:FF:000190">
    <property type="entry name" value="Pyrroline-5-carboxylate reductase"/>
    <property type="match status" value="1"/>
</dbReference>
<dbReference type="Pfam" id="PF03807">
    <property type="entry name" value="F420_oxidored"/>
    <property type="match status" value="1"/>
</dbReference>
<dbReference type="OMA" id="PHIENLQ"/>
<proteinExistence type="inferred from homology"/>
<dbReference type="UniPathway" id="UPA00098">
    <property type="reaction ID" value="UER00361"/>
</dbReference>
<evidence type="ECO:0000256" key="1">
    <source>
        <dbReference type="ARBA" id="ARBA00004496"/>
    </source>
</evidence>
<keyword evidence="7 11" id="KW-0521">NADP</keyword>
<comment type="pathway">
    <text evidence="12">Amino-acid biosynthesis; L-proline biosynthesis; L-proline from L-glutamate 5-semialdehyde: step 1/1.</text>
</comment>
<dbReference type="InParanoid" id="A0A0G4G234"/>
<dbReference type="EMBL" id="CDMY01000551">
    <property type="protein sequence ID" value="CEM22116.1"/>
    <property type="molecule type" value="Genomic_DNA"/>
</dbReference>
<evidence type="ECO:0000256" key="11">
    <source>
        <dbReference type="PIRSR" id="PIRSR000193-1"/>
    </source>
</evidence>
<evidence type="ECO:0000313" key="15">
    <source>
        <dbReference type="EMBL" id="CEM22116.1"/>
    </source>
</evidence>
<dbReference type="FunFam" id="1.10.3730.10:FF:000001">
    <property type="entry name" value="Pyrroline-5-carboxylate reductase"/>
    <property type="match status" value="1"/>
</dbReference>
<keyword evidence="4" id="KW-0963">Cytoplasm</keyword>
<evidence type="ECO:0000256" key="7">
    <source>
        <dbReference type="ARBA" id="ARBA00022857"/>
    </source>
</evidence>
<comment type="catalytic activity">
    <reaction evidence="9">
        <text>L-proline + NAD(+) = (S)-1-pyrroline-5-carboxylate + NADH + 2 H(+)</text>
        <dbReference type="Rhea" id="RHEA:14105"/>
        <dbReference type="ChEBI" id="CHEBI:15378"/>
        <dbReference type="ChEBI" id="CHEBI:17388"/>
        <dbReference type="ChEBI" id="CHEBI:57540"/>
        <dbReference type="ChEBI" id="CHEBI:57945"/>
        <dbReference type="ChEBI" id="CHEBI:60039"/>
        <dbReference type="EC" id="1.5.1.2"/>
    </reaction>
</comment>
<dbReference type="InterPro" id="IPR053790">
    <property type="entry name" value="P5CR-like_CS"/>
</dbReference>
<dbReference type="FunCoup" id="A0A0G4G234">
    <property type="interactions" value="149"/>
</dbReference>
<comment type="subcellular location">
    <subcellularLocation>
        <location evidence="1">Cytoplasm</location>
    </subcellularLocation>
</comment>
<dbReference type="Proteomes" id="UP000041254">
    <property type="component" value="Unassembled WGS sequence"/>
</dbReference>
<organism evidence="15 16">
    <name type="scientific">Vitrella brassicaformis (strain CCMP3155)</name>
    <dbReference type="NCBI Taxonomy" id="1169540"/>
    <lineage>
        <taxon>Eukaryota</taxon>
        <taxon>Sar</taxon>
        <taxon>Alveolata</taxon>
        <taxon>Colpodellida</taxon>
        <taxon>Vitrellaceae</taxon>
        <taxon>Vitrella</taxon>
    </lineage>
</organism>
<keyword evidence="5 12" id="KW-0028">Amino-acid biosynthesis</keyword>
<dbReference type="GO" id="GO:0055129">
    <property type="term" value="P:L-proline biosynthetic process"/>
    <property type="evidence" value="ECO:0007669"/>
    <property type="project" value="UniProtKB-UniPathway"/>
</dbReference>